<dbReference type="NCBIfam" id="TIGR04057">
    <property type="entry name" value="SusC_RagA_signa"/>
    <property type="match status" value="1"/>
</dbReference>
<keyword evidence="3 7" id="KW-1134">Transmembrane beta strand</keyword>
<evidence type="ECO:0000313" key="10">
    <source>
        <dbReference type="EMBL" id="SDH11284.1"/>
    </source>
</evidence>
<dbReference type="InterPro" id="IPR023997">
    <property type="entry name" value="TonB-dep_OMP_SusC/RagA_CS"/>
</dbReference>
<evidence type="ECO:0000256" key="7">
    <source>
        <dbReference type="PROSITE-ProRule" id="PRU01360"/>
    </source>
</evidence>
<reference evidence="10 11" key="1">
    <citation type="submission" date="2016-10" db="EMBL/GenBank/DDBJ databases">
        <authorList>
            <person name="de Groot N.N."/>
        </authorList>
    </citation>
    <scope>NUCLEOTIDE SEQUENCE [LARGE SCALE GENOMIC DNA]</scope>
    <source>
        <strain evidence="10 11">NLAE-zl-C57</strain>
    </source>
</reference>
<dbReference type="InterPro" id="IPR008969">
    <property type="entry name" value="CarboxyPept-like_regulatory"/>
</dbReference>
<evidence type="ECO:0000256" key="5">
    <source>
        <dbReference type="ARBA" id="ARBA00023136"/>
    </source>
</evidence>
<keyword evidence="5 7" id="KW-0472">Membrane</keyword>
<dbReference type="InterPro" id="IPR023996">
    <property type="entry name" value="TonB-dep_OMP_SusC/RagA"/>
</dbReference>
<dbReference type="RefSeq" id="WP_049702214.1">
    <property type="nucleotide sequence ID" value="NZ_FNDO01000001.1"/>
</dbReference>
<feature type="chain" id="PRO_5010292381" evidence="8">
    <location>
        <begin position="23"/>
        <end position="1003"/>
    </location>
</feature>
<dbReference type="PROSITE" id="PS00018">
    <property type="entry name" value="EF_HAND_1"/>
    <property type="match status" value="1"/>
</dbReference>
<evidence type="ECO:0000256" key="2">
    <source>
        <dbReference type="ARBA" id="ARBA00022448"/>
    </source>
</evidence>
<evidence type="ECO:0000256" key="4">
    <source>
        <dbReference type="ARBA" id="ARBA00022692"/>
    </source>
</evidence>
<dbReference type="SUPFAM" id="SSF49464">
    <property type="entry name" value="Carboxypeptidase regulatory domain-like"/>
    <property type="match status" value="1"/>
</dbReference>
<feature type="domain" description="TonB-dependent receptor plug" evidence="9">
    <location>
        <begin position="117"/>
        <end position="224"/>
    </location>
</feature>
<sequence>MKKILLTLIVVIAGGIFNSLCAQSFTVTGTVVDMNDETMPGVNIVEQGVPTNGAISDVNGNFKITVASAKSILVFSFIGYENQELVVGKQRKLDVKMLESGVSLEEVVVVGYGSQKKASVVGAISTADAKELQSTGTTNLTQAIGGRIAGVISRSPGGRPGDDDASVYIRGIASYNSGTSSPLVLVDGVERDYSQIDPEDIESFSVLKDASATAVFGVRGANGVILITTKRGETSKPVVDLRASFTMNTPINLPEKLGAYDFARLKNEALMNVGEVPEYSPYDLEMYRTGESPYTHPDNDYIGDLLKDVTTKQQYNLTVRGGTPFVRYYVSANYVHEKGIYETFNNDDYDSNVYFKRYGMRTNLDFNVTKTTVFGVDLSGRLEERHDNDAEKGLYESMVRLPPNFLNYVNPNGTYGGKLNAVNPYAALSKYGYNHSKRNVFEAVVKLNQKLDFITKGLSARAMFGFVSNMASRRDVTERPELWEYTKDGQYAIVNEETPLRIDTSAGPHRRNITTEFAINYDRKFGSHAVTGLLAFNQLAQYRDEQLPTGYINYVGRITYGYKSRYLAEFNAGYNGSVQFAEGKRYGFFPAFSLGWVVSEEGFWNKGNKIFNYMKIRGAYGEVGNDKIGSDKYYYLQTYPLLTSNRPSFGLTNNPENRIYEGKEGNTDVTWERARKLNVGIDMRLFDSKLALTVDAFTETRVNILDYDRSISTIYGMLGATDSNKGFPPQNLGEVRNSGFELDASFNDRVGKLSYYVKGNVSFARNKILKKGEEPQTYSWTSAIGRKVNQRFGMVADGFYNTQEEIDALPSRFSSNLKLGDLKYRDVNEDGVIDSYDVTAIGKTRLPEIMYGLTVGGEWKGIDWQIFFQGAAITDMYVNGYGYWEFTNTGSVMKHHLGRWTPENKENATYPSLSPATSKQNHRLSTFWLKNGNYLRLKNMQIGYTLPSGWTKKAKITSARIYVSGTNLLTFAGFKEYDPESNDGGNTSYPQMRNYSVGLNLKF</sequence>
<dbReference type="GO" id="GO:0009279">
    <property type="term" value="C:cell outer membrane"/>
    <property type="evidence" value="ECO:0007669"/>
    <property type="project" value="UniProtKB-SubCell"/>
</dbReference>
<proteinExistence type="inferred from homology"/>
<comment type="similarity">
    <text evidence="7">Belongs to the TonB-dependent receptor family.</text>
</comment>
<dbReference type="NCBIfam" id="TIGR04056">
    <property type="entry name" value="OMP_RagA_SusC"/>
    <property type="match status" value="1"/>
</dbReference>
<evidence type="ECO:0000259" key="9">
    <source>
        <dbReference type="Pfam" id="PF07715"/>
    </source>
</evidence>
<dbReference type="SUPFAM" id="SSF56935">
    <property type="entry name" value="Porins"/>
    <property type="match status" value="1"/>
</dbReference>
<keyword evidence="2 7" id="KW-0813">Transport</keyword>
<accession>A0A1G7ZRF7</accession>
<keyword evidence="8" id="KW-0732">Signal</keyword>
<dbReference type="Pfam" id="PF13715">
    <property type="entry name" value="CarbopepD_reg_2"/>
    <property type="match status" value="1"/>
</dbReference>
<evidence type="ECO:0000256" key="3">
    <source>
        <dbReference type="ARBA" id="ARBA00022452"/>
    </source>
</evidence>
<dbReference type="InterPro" id="IPR037066">
    <property type="entry name" value="Plug_dom_sf"/>
</dbReference>
<evidence type="ECO:0000256" key="8">
    <source>
        <dbReference type="SAM" id="SignalP"/>
    </source>
</evidence>
<organism evidence="10 11">
    <name type="scientific">Bacteroides ovatus</name>
    <dbReference type="NCBI Taxonomy" id="28116"/>
    <lineage>
        <taxon>Bacteria</taxon>
        <taxon>Pseudomonadati</taxon>
        <taxon>Bacteroidota</taxon>
        <taxon>Bacteroidia</taxon>
        <taxon>Bacteroidales</taxon>
        <taxon>Bacteroidaceae</taxon>
        <taxon>Bacteroides</taxon>
    </lineage>
</organism>
<dbReference type="Pfam" id="PF07715">
    <property type="entry name" value="Plug"/>
    <property type="match status" value="1"/>
</dbReference>
<feature type="signal peptide" evidence="8">
    <location>
        <begin position="1"/>
        <end position="22"/>
    </location>
</feature>
<dbReference type="FunFam" id="2.170.130.10:FF:000003">
    <property type="entry name" value="SusC/RagA family TonB-linked outer membrane protein"/>
    <property type="match status" value="1"/>
</dbReference>
<dbReference type="Proteomes" id="UP000181870">
    <property type="component" value="Unassembled WGS sequence"/>
</dbReference>
<dbReference type="Gene3D" id="2.170.130.10">
    <property type="entry name" value="TonB-dependent receptor, plug domain"/>
    <property type="match status" value="1"/>
</dbReference>
<evidence type="ECO:0000256" key="6">
    <source>
        <dbReference type="ARBA" id="ARBA00023237"/>
    </source>
</evidence>
<dbReference type="AlphaFoldDB" id="A0A1G7ZRF7"/>
<dbReference type="EMBL" id="FNDO01000001">
    <property type="protein sequence ID" value="SDH11284.1"/>
    <property type="molecule type" value="Genomic_DNA"/>
</dbReference>
<keyword evidence="4 7" id="KW-0812">Transmembrane</keyword>
<name>A0A1G7ZRF7_BACOV</name>
<comment type="subcellular location">
    <subcellularLocation>
        <location evidence="1 7">Cell outer membrane</location>
        <topology evidence="1 7">Multi-pass membrane protein</topology>
    </subcellularLocation>
</comment>
<gene>
    <name evidence="10" type="ORF">SAMN05192582_1001190</name>
</gene>
<evidence type="ECO:0000313" key="11">
    <source>
        <dbReference type="Proteomes" id="UP000181870"/>
    </source>
</evidence>
<dbReference type="InterPro" id="IPR012910">
    <property type="entry name" value="Plug_dom"/>
</dbReference>
<dbReference type="InterPro" id="IPR036942">
    <property type="entry name" value="Beta-barrel_TonB_sf"/>
</dbReference>
<dbReference type="InterPro" id="IPR039426">
    <property type="entry name" value="TonB-dep_rcpt-like"/>
</dbReference>
<evidence type="ECO:0000256" key="1">
    <source>
        <dbReference type="ARBA" id="ARBA00004571"/>
    </source>
</evidence>
<protein>
    <submittedName>
        <fullName evidence="10">TonB-linked outer membrane protein, SusC/RagA family</fullName>
    </submittedName>
</protein>
<dbReference type="InterPro" id="IPR018247">
    <property type="entry name" value="EF_Hand_1_Ca_BS"/>
</dbReference>
<dbReference type="Gene3D" id="2.40.170.20">
    <property type="entry name" value="TonB-dependent receptor, beta-barrel domain"/>
    <property type="match status" value="1"/>
</dbReference>
<keyword evidence="6 7" id="KW-0998">Cell outer membrane</keyword>
<dbReference type="PROSITE" id="PS52016">
    <property type="entry name" value="TONB_DEPENDENT_REC_3"/>
    <property type="match status" value="1"/>
</dbReference>